<reference evidence="4" key="1">
    <citation type="submission" date="2017-02" db="UniProtKB">
        <authorList>
            <consortium name="WormBaseParasite"/>
        </authorList>
    </citation>
    <scope>IDENTIFICATION</scope>
</reference>
<evidence type="ECO:0000313" key="3">
    <source>
        <dbReference type="Proteomes" id="UP000274429"/>
    </source>
</evidence>
<sequence>MDLLQFALGRGKEKKVQGRFSEEEEEEEEEVALGKLLYRSERCGVGEGERCMGAGEVVKNVEEEEDVARLMVKKARGASDAPQTPKRATEAIDKMVSDADDRRIGTISNRFPCHVDIYAKRLIGGFMQYRVDMEAPNVWSLVGCAKSLDSALGWHLMQQLRWACSLQLDCPRSTSAHPHPIMQTITNI</sequence>
<dbReference type="WBParaSite" id="TTAC_0001014001-mRNA-1">
    <property type="protein sequence ID" value="TTAC_0001014001-mRNA-1"/>
    <property type="gene ID" value="TTAC_0001014001"/>
</dbReference>
<reference evidence="2 3" key="2">
    <citation type="submission" date="2018-11" db="EMBL/GenBank/DDBJ databases">
        <authorList>
            <consortium name="Pathogen Informatics"/>
        </authorList>
    </citation>
    <scope>NUCLEOTIDE SEQUENCE [LARGE SCALE GENOMIC DNA]</scope>
</reference>
<gene>
    <name evidence="2" type="ORF">TTAC_LOCUS10125</name>
</gene>
<feature type="region of interest" description="Disordered" evidence="1">
    <location>
        <begin position="1"/>
        <end position="27"/>
    </location>
</feature>
<evidence type="ECO:0000313" key="2">
    <source>
        <dbReference type="EMBL" id="VDM35105.1"/>
    </source>
</evidence>
<protein>
    <submittedName>
        <fullName evidence="4">THUMP domain-containing protein</fullName>
    </submittedName>
</protein>
<evidence type="ECO:0000256" key="1">
    <source>
        <dbReference type="SAM" id="MobiDB-lite"/>
    </source>
</evidence>
<evidence type="ECO:0000313" key="4">
    <source>
        <dbReference type="WBParaSite" id="TTAC_0001014001-mRNA-1"/>
    </source>
</evidence>
<dbReference type="OrthoDB" id="6254633at2759"/>
<dbReference type="Proteomes" id="UP000274429">
    <property type="component" value="Unassembled WGS sequence"/>
</dbReference>
<dbReference type="AlphaFoldDB" id="A0A0R3X9B5"/>
<keyword evidence="3" id="KW-1185">Reference proteome</keyword>
<accession>A0A0R3X9B5</accession>
<dbReference type="EMBL" id="UYWX01021334">
    <property type="protein sequence ID" value="VDM35105.1"/>
    <property type="molecule type" value="Genomic_DNA"/>
</dbReference>
<organism evidence="4">
    <name type="scientific">Hydatigena taeniaeformis</name>
    <name type="common">Feline tapeworm</name>
    <name type="synonym">Taenia taeniaeformis</name>
    <dbReference type="NCBI Taxonomy" id="6205"/>
    <lineage>
        <taxon>Eukaryota</taxon>
        <taxon>Metazoa</taxon>
        <taxon>Spiralia</taxon>
        <taxon>Lophotrochozoa</taxon>
        <taxon>Platyhelminthes</taxon>
        <taxon>Cestoda</taxon>
        <taxon>Eucestoda</taxon>
        <taxon>Cyclophyllidea</taxon>
        <taxon>Taeniidae</taxon>
        <taxon>Hydatigera</taxon>
    </lineage>
</organism>
<proteinExistence type="predicted"/>
<name>A0A0R3X9B5_HYDTA</name>